<comment type="caution">
    <text evidence="1">The sequence shown here is derived from an EMBL/GenBank/DDBJ whole genome shotgun (WGS) entry which is preliminary data.</text>
</comment>
<reference evidence="1" key="1">
    <citation type="submission" date="2021-06" db="EMBL/GenBank/DDBJ databases">
        <authorList>
            <person name="Kallberg Y."/>
            <person name="Tangrot J."/>
            <person name="Rosling A."/>
        </authorList>
    </citation>
    <scope>NUCLEOTIDE SEQUENCE</scope>
    <source>
        <strain evidence="1">AU212A</strain>
    </source>
</reference>
<proteinExistence type="predicted"/>
<evidence type="ECO:0000313" key="1">
    <source>
        <dbReference type="EMBL" id="CAG8545481.1"/>
    </source>
</evidence>
<dbReference type="Proteomes" id="UP000789860">
    <property type="component" value="Unassembled WGS sequence"/>
</dbReference>
<dbReference type="EMBL" id="CAJVPM010007408">
    <property type="protein sequence ID" value="CAG8545481.1"/>
    <property type="molecule type" value="Genomic_DNA"/>
</dbReference>
<keyword evidence="2" id="KW-1185">Reference proteome</keyword>
<protein>
    <submittedName>
        <fullName evidence="1">858_t:CDS:1</fullName>
    </submittedName>
</protein>
<organism evidence="1 2">
    <name type="scientific">Scutellospora calospora</name>
    <dbReference type="NCBI Taxonomy" id="85575"/>
    <lineage>
        <taxon>Eukaryota</taxon>
        <taxon>Fungi</taxon>
        <taxon>Fungi incertae sedis</taxon>
        <taxon>Mucoromycota</taxon>
        <taxon>Glomeromycotina</taxon>
        <taxon>Glomeromycetes</taxon>
        <taxon>Diversisporales</taxon>
        <taxon>Gigasporaceae</taxon>
        <taxon>Scutellospora</taxon>
    </lineage>
</organism>
<gene>
    <name evidence="1" type="ORF">SCALOS_LOCUS4997</name>
</gene>
<accession>A0ACA9LRY1</accession>
<evidence type="ECO:0000313" key="2">
    <source>
        <dbReference type="Proteomes" id="UP000789860"/>
    </source>
</evidence>
<name>A0ACA9LRY1_9GLOM</name>
<sequence length="188" mass="21785">MYINSLQYRIRNGQKFPIPLENESYYHRHQPVNFTIKLLNNQPMTNSANGTIFLTDKRIIFIAYKTGSDVFENFYVMLSDIVSSVTAGNVLNNLFYKNTFSVNITLRDKTIFNMSITYDYDDIEQKRIFEDYYGMLISWATKNKPGKPLSISTQNSNFTSEGSPMSPYYNSWSMNSPSYDGEQPPPYS</sequence>